<keyword evidence="4" id="KW-1185">Reference proteome</keyword>
<keyword evidence="1" id="KW-0175">Coiled coil</keyword>
<evidence type="ECO:0000256" key="1">
    <source>
        <dbReference type="SAM" id="Coils"/>
    </source>
</evidence>
<evidence type="ECO:0000313" key="4">
    <source>
        <dbReference type="Proteomes" id="UP000196158"/>
    </source>
</evidence>
<dbReference type="EMBL" id="FXLY01000002">
    <property type="protein sequence ID" value="SMN18535.1"/>
    <property type="molecule type" value="Genomic_DNA"/>
</dbReference>
<feature type="region of interest" description="Disordered" evidence="2">
    <location>
        <begin position="1"/>
        <end position="29"/>
    </location>
</feature>
<dbReference type="Proteomes" id="UP000196158">
    <property type="component" value="Unassembled WGS sequence"/>
</dbReference>
<dbReference type="AlphaFoldDB" id="A0A1X7QYM9"/>
<proteinExistence type="predicted"/>
<evidence type="ECO:0000256" key="2">
    <source>
        <dbReference type="SAM" id="MobiDB-lite"/>
    </source>
</evidence>
<feature type="coiled-coil region" evidence="1">
    <location>
        <begin position="39"/>
        <end position="66"/>
    </location>
</feature>
<name>A0A1X7QYM9_9SACH</name>
<sequence length="231" mass="26862">MSFNNNNGGNNVVQQQQQQQSQQSQQQQHLFMNPQTENLQQLYTLVQELVEQINQNKKQKAQILNKIDTLSNHINREPEKIKENYKKDIIEFNNFLDMKIGSYSSQGHSIKGIHKVTENGDSDKDGVEILKLQNKKLKELLESEQRETLRSFEILGLHEEGFHKIVGALRSDIINYRKAVLAMVSGKFQNEVIPKENTEFEVYMDNIDDFQKLLKISELYRTILKILNSNA</sequence>
<evidence type="ECO:0000313" key="3">
    <source>
        <dbReference type="EMBL" id="SMN18535.1"/>
    </source>
</evidence>
<gene>
    <name evidence="3" type="ORF">KASA_0Q10318G</name>
</gene>
<organism evidence="3 4">
    <name type="scientific">Maudiozyma saulgeensis</name>
    <dbReference type="NCBI Taxonomy" id="1789683"/>
    <lineage>
        <taxon>Eukaryota</taxon>
        <taxon>Fungi</taxon>
        <taxon>Dikarya</taxon>
        <taxon>Ascomycota</taxon>
        <taxon>Saccharomycotina</taxon>
        <taxon>Saccharomycetes</taxon>
        <taxon>Saccharomycetales</taxon>
        <taxon>Saccharomycetaceae</taxon>
        <taxon>Maudiozyma</taxon>
    </lineage>
</organism>
<protein>
    <submittedName>
        <fullName evidence="3">Similar to Saccharomyces cerevisiae YFR008W FAR7 Protein involved in recovery from cell cycle arrest in response to pheromone, in a Far1p-independent pathway</fullName>
    </submittedName>
</protein>
<accession>A0A1X7QYM9</accession>
<dbReference type="STRING" id="1789683.A0A1X7QYM9"/>
<feature type="compositionally biased region" description="Low complexity" evidence="2">
    <location>
        <begin position="1"/>
        <end position="28"/>
    </location>
</feature>
<dbReference type="OrthoDB" id="4067912at2759"/>
<reference evidence="3 4" key="1">
    <citation type="submission" date="2017-04" db="EMBL/GenBank/DDBJ databases">
        <authorList>
            <person name="Afonso C.L."/>
            <person name="Miller P.J."/>
            <person name="Scott M.A."/>
            <person name="Spackman E."/>
            <person name="Goraichik I."/>
            <person name="Dimitrov K.M."/>
            <person name="Suarez D.L."/>
            <person name="Swayne D.E."/>
        </authorList>
    </citation>
    <scope>NUCLEOTIDE SEQUENCE [LARGE SCALE GENOMIC DNA]</scope>
</reference>